<dbReference type="AlphaFoldDB" id="A0A1F6UV27"/>
<keyword evidence="3" id="KW-0472">Membrane</keyword>
<gene>
    <name evidence="5" type="ORF">A2814_01810</name>
</gene>
<name>A0A1F6UV27_9BACT</name>
<keyword evidence="3" id="KW-0812">Transmembrane</keyword>
<evidence type="ECO:0000313" key="6">
    <source>
        <dbReference type="Proteomes" id="UP000177869"/>
    </source>
</evidence>
<dbReference type="SUPFAM" id="SSF54631">
    <property type="entry name" value="CBS-domain pair"/>
    <property type="match status" value="1"/>
</dbReference>
<dbReference type="InterPro" id="IPR000644">
    <property type="entry name" value="CBS_dom"/>
</dbReference>
<comment type="caution">
    <text evidence="5">The sequence shown here is derived from an EMBL/GenBank/DDBJ whole genome shotgun (WGS) entry which is preliminary data.</text>
</comment>
<dbReference type="Gene3D" id="3.10.580.10">
    <property type="entry name" value="CBS-domain"/>
    <property type="match status" value="1"/>
</dbReference>
<dbReference type="InterPro" id="IPR046342">
    <property type="entry name" value="CBS_dom_sf"/>
</dbReference>
<protein>
    <recommendedName>
        <fullName evidence="4">CBS domain-containing protein</fullName>
    </recommendedName>
</protein>
<proteinExistence type="predicted"/>
<dbReference type="EMBL" id="MFTI01000003">
    <property type="protein sequence ID" value="OGI61196.1"/>
    <property type="molecule type" value="Genomic_DNA"/>
</dbReference>
<evidence type="ECO:0000256" key="1">
    <source>
        <dbReference type="ARBA" id="ARBA00023122"/>
    </source>
</evidence>
<dbReference type="STRING" id="1801732.A2814_01810"/>
<accession>A0A1F6UV27</accession>
<evidence type="ECO:0000313" key="5">
    <source>
        <dbReference type="EMBL" id="OGI61196.1"/>
    </source>
</evidence>
<dbReference type="Pfam" id="PF00571">
    <property type="entry name" value="CBS"/>
    <property type="match status" value="2"/>
</dbReference>
<feature type="domain" description="CBS" evidence="4">
    <location>
        <begin position="98"/>
        <end position="156"/>
    </location>
</feature>
<dbReference type="SMART" id="SM00116">
    <property type="entry name" value="CBS"/>
    <property type="match status" value="2"/>
</dbReference>
<keyword evidence="1 2" id="KW-0129">CBS domain</keyword>
<keyword evidence="3" id="KW-1133">Transmembrane helix</keyword>
<dbReference type="InterPro" id="IPR051257">
    <property type="entry name" value="Diverse_CBS-Domain"/>
</dbReference>
<feature type="domain" description="CBS" evidence="4">
    <location>
        <begin position="7"/>
        <end position="64"/>
    </location>
</feature>
<feature type="transmembrane region" description="Helical" evidence="3">
    <location>
        <begin position="191"/>
        <end position="212"/>
    </location>
</feature>
<dbReference type="PROSITE" id="PS51371">
    <property type="entry name" value="CBS"/>
    <property type="match status" value="2"/>
</dbReference>
<evidence type="ECO:0000256" key="2">
    <source>
        <dbReference type="PROSITE-ProRule" id="PRU00703"/>
    </source>
</evidence>
<organism evidence="5 6">
    <name type="scientific">Candidatus Nomurabacteria bacterium RIFCSPHIGHO2_01_FULL_38_19</name>
    <dbReference type="NCBI Taxonomy" id="1801732"/>
    <lineage>
        <taxon>Bacteria</taxon>
        <taxon>Candidatus Nomuraibacteriota</taxon>
    </lineage>
</organism>
<sequence>MQVKDIMTSKVESVTPATPIAEVAELLRKHGFSGVPVVDKDNKVLGLISGKELFAVDFKVHIPTYLYLLKETKFVVGSGKELPFVEQQVLGLKAKDVLNQDVYFATPEMELEQLVEIFTLRKQDPVLVADKDKHLLGIVSRSDLIKLLEPKFPLKFSPSVPRKRPIDKELEYVRKDLSSHFAYVSRARANIWVTVAITLMIVGFIAGIIYTADPNIIKRKTIETDFNDFNN</sequence>
<reference evidence="5 6" key="1">
    <citation type="journal article" date="2016" name="Nat. Commun.">
        <title>Thousands of microbial genomes shed light on interconnected biogeochemical processes in an aquifer system.</title>
        <authorList>
            <person name="Anantharaman K."/>
            <person name="Brown C.T."/>
            <person name="Hug L.A."/>
            <person name="Sharon I."/>
            <person name="Castelle C.J."/>
            <person name="Probst A.J."/>
            <person name="Thomas B.C."/>
            <person name="Singh A."/>
            <person name="Wilkins M.J."/>
            <person name="Karaoz U."/>
            <person name="Brodie E.L."/>
            <person name="Williams K.H."/>
            <person name="Hubbard S.S."/>
            <person name="Banfield J.F."/>
        </authorList>
    </citation>
    <scope>NUCLEOTIDE SEQUENCE [LARGE SCALE GENOMIC DNA]</scope>
</reference>
<evidence type="ECO:0000259" key="4">
    <source>
        <dbReference type="PROSITE" id="PS51371"/>
    </source>
</evidence>
<dbReference type="PANTHER" id="PTHR43080">
    <property type="entry name" value="CBS DOMAIN-CONTAINING PROTEIN CBSX3, MITOCHONDRIAL"/>
    <property type="match status" value="1"/>
</dbReference>
<evidence type="ECO:0000256" key="3">
    <source>
        <dbReference type="SAM" id="Phobius"/>
    </source>
</evidence>
<dbReference type="PANTHER" id="PTHR43080:SF2">
    <property type="entry name" value="CBS DOMAIN-CONTAINING PROTEIN"/>
    <property type="match status" value="1"/>
</dbReference>
<dbReference type="Proteomes" id="UP000177869">
    <property type="component" value="Unassembled WGS sequence"/>
</dbReference>